<dbReference type="GO" id="GO:0003824">
    <property type="term" value="F:catalytic activity"/>
    <property type="evidence" value="ECO:0007669"/>
    <property type="project" value="InterPro"/>
</dbReference>
<proteinExistence type="predicted"/>
<dbReference type="Pfam" id="PF04055">
    <property type="entry name" value="Radical_SAM"/>
    <property type="match status" value="1"/>
</dbReference>
<dbReference type="RefSeq" id="WP_077027942.1">
    <property type="nucleotide sequence ID" value="NZ_CP017641.1"/>
</dbReference>
<dbReference type="PANTHER" id="PTHR43306">
    <property type="entry name" value="7,8-DIHYDRO-6-HYDROXYMETHYLPTERIN DIMETHYLTRANSFERASE"/>
    <property type="match status" value="1"/>
</dbReference>
<keyword evidence="5" id="KW-0411">Iron-sulfur</keyword>
<dbReference type="SUPFAM" id="SSF102114">
    <property type="entry name" value="Radical SAM enzymes"/>
    <property type="match status" value="1"/>
</dbReference>
<gene>
    <name evidence="7" type="primary">moaA_2</name>
    <name evidence="7" type="ORF">Fuma_06662</name>
</gene>
<feature type="domain" description="Radical SAM core" evidence="6">
    <location>
        <begin position="89"/>
        <end position="315"/>
    </location>
</feature>
<protein>
    <submittedName>
        <fullName evidence="7">Cyclic pyranopterin monophosphate synthase</fullName>
    </submittedName>
</protein>
<sequence>MITYHDYTFLGTTQSLCPDCLALVPAKIVSRNGRVYFRKRCPVHGEREDFVCGDVNWFDRNSYSLPGKVPVSFGADPDRGCPYDCGLCTEHEQHTCIGLLEITSNCNLECPMCFAVSGPGGKHLTFDEFKAAIDRLVEVEGQPEILQLSGGEPTVHPEFHHIHQYACEQPIDIVMINTNGVRLAKDDAFLDKVASLKHRTEIYLQFDGFSDSGYEILRGESLLETKLRAVERLGEAGLNTILVCTVQPGVNDQELGQIVSFGMQRPWVTGVSFQPATYSGRYVLPEELEQRITFPEIIQGIVRQTDDVWRETDFSPLPCAHPNAHTLAYAFRDGERMLPLARFVDLENHLDLLSGRITFNRQRAQELIAEYLSRQPSGAGGCGDGKAVNGERSDEGQRILEVLEASSKDVQELAQQFFVKAMTQQLNPSDMFRITTTSFMDAYNFDVRQLMKSCVHFILPSGHLIPFSAYNVLYRDGHVPLPPLTTAVEATCYSEFR</sequence>
<keyword evidence="8" id="KW-1185">Reference proteome</keyword>
<dbReference type="InterPro" id="IPR058240">
    <property type="entry name" value="rSAM_sf"/>
</dbReference>
<dbReference type="EMBL" id="CP017641">
    <property type="protein sequence ID" value="APZ96986.1"/>
    <property type="molecule type" value="Genomic_DNA"/>
</dbReference>
<evidence type="ECO:0000256" key="1">
    <source>
        <dbReference type="ARBA" id="ARBA00001966"/>
    </source>
</evidence>
<dbReference type="OrthoDB" id="7021155at2"/>
<evidence type="ECO:0000256" key="3">
    <source>
        <dbReference type="ARBA" id="ARBA00022723"/>
    </source>
</evidence>
<dbReference type="InterPro" id="IPR013785">
    <property type="entry name" value="Aldolase_TIM"/>
</dbReference>
<dbReference type="SFLD" id="SFLDS00029">
    <property type="entry name" value="Radical_SAM"/>
    <property type="match status" value="1"/>
</dbReference>
<evidence type="ECO:0000256" key="5">
    <source>
        <dbReference type="ARBA" id="ARBA00023014"/>
    </source>
</evidence>
<dbReference type="Gene3D" id="3.20.20.70">
    <property type="entry name" value="Aldolase class I"/>
    <property type="match status" value="1"/>
</dbReference>
<keyword evidence="4" id="KW-0408">Iron</keyword>
<dbReference type="SFLD" id="SFLDG01067">
    <property type="entry name" value="SPASM/twitch_domain_containing"/>
    <property type="match status" value="1"/>
</dbReference>
<evidence type="ECO:0000313" key="7">
    <source>
        <dbReference type="EMBL" id="APZ96986.1"/>
    </source>
</evidence>
<dbReference type="PANTHER" id="PTHR43306:SF1">
    <property type="entry name" value="7,8-DIHYDRO-6-HYDROXYMETHYLPTERIN DIMETHYLTRANSFERASE"/>
    <property type="match status" value="1"/>
</dbReference>
<keyword evidence="2" id="KW-0949">S-adenosyl-L-methionine</keyword>
<dbReference type="Proteomes" id="UP000187735">
    <property type="component" value="Chromosome"/>
</dbReference>
<dbReference type="GO" id="GO:0051536">
    <property type="term" value="F:iron-sulfur cluster binding"/>
    <property type="evidence" value="ECO:0007669"/>
    <property type="project" value="UniProtKB-KW"/>
</dbReference>
<dbReference type="GO" id="GO:0046872">
    <property type="term" value="F:metal ion binding"/>
    <property type="evidence" value="ECO:0007669"/>
    <property type="project" value="UniProtKB-KW"/>
</dbReference>
<dbReference type="AlphaFoldDB" id="A0A1P8WSG1"/>
<evidence type="ECO:0000256" key="4">
    <source>
        <dbReference type="ARBA" id="ARBA00023004"/>
    </source>
</evidence>
<evidence type="ECO:0000256" key="2">
    <source>
        <dbReference type="ARBA" id="ARBA00022691"/>
    </source>
</evidence>
<dbReference type="Pfam" id="PF23545">
    <property type="entry name" value="Zn_ribbon_HMPTM"/>
    <property type="match status" value="1"/>
</dbReference>
<dbReference type="PROSITE" id="PS51918">
    <property type="entry name" value="RADICAL_SAM"/>
    <property type="match status" value="1"/>
</dbReference>
<name>A0A1P8WSG1_9PLAN</name>
<dbReference type="SFLD" id="SFLDG01100">
    <property type="entry name" value="methyltransferase_(Class_D)"/>
    <property type="match status" value="1"/>
</dbReference>
<dbReference type="InterPro" id="IPR056488">
    <property type="entry name" value="Zn_ribbon_HMPTM"/>
</dbReference>
<dbReference type="CDD" id="cd01335">
    <property type="entry name" value="Radical_SAM"/>
    <property type="match status" value="1"/>
</dbReference>
<comment type="cofactor">
    <cofactor evidence="1">
        <name>[4Fe-4S] cluster</name>
        <dbReference type="ChEBI" id="CHEBI:49883"/>
    </cofactor>
</comment>
<dbReference type="InterPro" id="IPR007197">
    <property type="entry name" value="rSAM"/>
</dbReference>
<dbReference type="KEGG" id="fmr:Fuma_06662"/>
<dbReference type="STRING" id="1891926.Fuma_06662"/>
<reference evidence="7 8" key="1">
    <citation type="journal article" date="2016" name="Front. Microbiol.">
        <title>Fuerstia marisgermanicae gen. nov., sp. nov., an Unusual Member of the Phylum Planctomycetes from the German Wadden Sea.</title>
        <authorList>
            <person name="Kohn T."/>
            <person name="Heuer A."/>
            <person name="Jogler M."/>
            <person name="Vollmers J."/>
            <person name="Boedeker C."/>
            <person name="Bunk B."/>
            <person name="Rast P."/>
            <person name="Borchert D."/>
            <person name="Glockner I."/>
            <person name="Freese H.M."/>
            <person name="Klenk H.P."/>
            <person name="Overmann J."/>
            <person name="Kaster A.K."/>
            <person name="Rohde M."/>
            <person name="Wiegand S."/>
            <person name="Jogler C."/>
        </authorList>
    </citation>
    <scope>NUCLEOTIDE SEQUENCE [LARGE SCALE GENOMIC DNA]</scope>
    <source>
        <strain evidence="7 8">NH11</strain>
    </source>
</reference>
<accession>A0A1P8WSG1</accession>
<keyword evidence="3" id="KW-0479">Metal-binding</keyword>
<evidence type="ECO:0000259" key="6">
    <source>
        <dbReference type="PROSITE" id="PS51918"/>
    </source>
</evidence>
<evidence type="ECO:0000313" key="8">
    <source>
        <dbReference type="Proteomes" id="UP000187735"/>
    </source>
</evidence>
<organism evidence="7 8">
    <name type="scientific">Fuerstiella marisgermanici</name>
    <dbReference type="NCBI Taxonomy" id="1891926"/>
    <lineage>
        <taxon>Bacteria</taxon>
        <taxon>Pseudomonadati</taxon>
        <taxon>Planctomycetota</taxon>
        <taxon>Planctomycetia</taxon>
        <taxon>Planctomycetales</taxon>
        <taxon>Planctomycetaceae</taxon>
        <taxon>Fuerstiella</taxon>
    </lineage>
</organism>
<dbReference type="InterPro" id="IPR034474">
    <property type="entry name" value="Methyltransferase_Class_D"/>
</dbReference>